<gene>
    <name evidence="2" type="ORF">EMPG_14984</name>
</gene>
<dbReference type="EMBL" id="LDEV01002321">
    <property type="protein sequence ID" value="KLJ09586.1"/>
    <property type="molecule type" value="Genomic_DNA"/>
</dbReference>
<keyword evidence="1" id="KW-0732">Signal</keyword>
<evidence type="ECO:0000256" key="1">
    <source>
        <dbReference type="SAM" id="SignalP"/>
    </source>
</evidence>
<feature type="chain" id="PRO_5005199394" evidence="1">
    <location>
        <begin position="29"/>
        <end position="55"/>
    </location>
</feature>
<feature type="signal peptide" evidence="1">
    <location>
        <begin position="1"/>
        <end position="28"/>
    </location>
</feature>
<reference evidence="3" key="1">
    <citation type="journal article" date="2015" name="PLoS Genet.">
        <title>The dynamic genome and transcriptome of the human fungal pathogen Blastomyces and close relative Emmonsia.</title>
        <authorList>
            <person name="Munoz J.F."/>
            <person name="Gauthier G.M."/>
            <person name="Desjardins C.A."/>
            <person name="Gallo J.E."/>
            <person name="Holder J."/>
            <person name="Sullivan T.D."/>
            <person name="Marty A.J."/>
            <person name="Carmen J.C."/>
            <person name="Chen Z."/>
            <person name="Ding L."/>
            <person name="Gujja S."/>
            <person name="Magrini V."/>
            <person name="Misas E."/>
            <person name="Mitreva M."/>
            <person name="Priest M."/>
            <person name="Saif S."/>
            <person name="Whiston E.A."/>
            <person name="Young S."/>
            <person name="Zeng Q."/>
            <person name="Goldman W.E."/>
            <person name="Mardis E.R."/>
            <person name="Taylor J.W."/>
            <person name="McEwen J.G."/>
            <person name="Clay O.K."/>
            <person name="Klein B.S."/>
            <person name="Cuomo C.A."/>
        </authorList>
    </citation>
    <scope>NUCLEOTIDE SEQUENCE [LARGE SCALE GENOMIC DNA]</scope>
    <source>
        <strain evidence="3">UAMH 139</strain>
    </source>
</reference>
<accession>A0A0H1BK88</accession>
<proteinExistence type="predicted"/>
<evidence type="ECO:0000313" key="3">
    <source>
        <dbReference type="Proteomes" id="UP000053573"/>
    </source>
</evidence>
<keyword evidence="3" id="KW-1185">Reference proteome</keyword>
<comment type="caution">
    <text evidence="2">The sequence shown here is derived from an EMBL/GenBank/DDBJ whole genome shotgun (WGS) entry which is preliminary data.</text>
</comment>
<organism evidence="2 3">
    <name type="scientific">Blastomyces silverae</name>
    <dbReference type="NCBI Taxonomy" id="2060906"/>
    <lineage>
        <taxon>Eukaryota</taxon>
        <taxon>Fungi</taxon>
        <taxon>Dikarya</taxon>
        <taxon>Ascomycota</taxon>
        <taxon>Pezizomycotina</taxon>
        <taxon>Eurotiomycetes</taxon>
        <taxon>Eurotiomycetidae</taxon>
        <taxon>Onygenales</taxon>
        <taxon>Ajellomycetaceae</taxon>
        <taxon>Blastomyces</taxon>
    </lineage>
</organism>
<dbReference type="AlphaFoldDB" id="A0A0H1BK88"/>
<protein>
    <submittedName>
        <fullName evidence="2">Uncharacterized protein</fullName>
    </submittedName>
</protein>
<dbReference type="Proteomes" id="UP000053573">
    <property type="component" value="Unassembled WGS sequence"/>
</dbReference>
<name>A0A0H1BK88_9EURO</name>
<sequence length="55" mass="6102">MPRRRIILCKPLLRLWSVWPLLVSPCASSSQSRFKFPARSAACACTVSPASPDKD</sequence>
<evidence type="ECO:0000313" key="2">
    <source>
        <dbReference type="EMBL" id="KLJ09586.1"/>
    </source>
</evidence>